<sequence>MLAAPLLFIPVLLRKSPILSVGDRSREPLDWARVQSARLLGFSVVMVAIASGGLGAFVLLMPVWAALVGLGIYGCLIRIGKSRRVR</sequence>
<keyword evidence="1" id="KW-1133">Transmembrane helix</keyword>
<reference evidence="2 3" key="1">
    <citation type="submission" date="2019-08" db="EMBL/GenBank/DDBJ databases">
        <authorList>
            <person name="Chen S.-C."/>
            <person name="Lai M.-C."/>
            <person name="You Y.-T."/>
        </authorList>
    </citation>
    <scope>NUCLEOTIDE SEQUENCE [LARGE SCALE GENOMIC DNA]</scope>
    <source>
        <strain evidence="2 3">P2F9704a</strain>
    </source>
</reference>
<keyword evidence="1" id="KW-0472">Membrane</keyword>
<keyword evidence="1" id="KW-0812">Transmembrane</keyword>
<keyword evidence="3" id="KW-1185">Reference proteome</keyword>
<evidence type="ECO:0000256" key="1">
    <source>
        <dbReference type="SAM" id="Phobius"/>
    </source>
</evidence>
<dbReference type="RefSeq" id="WP_255332724.1">
    <property type="nucleotide sequence ID" value="NZ_VOTZ01000013.1"/>
</dbReference>
<organism evidence="2 3">
    <name type="scientific">Methanocalculus taiwanensis</name>
    <dbReference type="NCBI Taxonomy" id="106207"/>
    <lineage>
        <taxon>Archaea</taxon>
        <taxon>Methanobacteriati</taxon>
        <taxon>Methanobacteriota</taxon>
        <taxon>Stenosarchaea group</taxon>
        <taxon>Methanomicrobia</taxon>
        <taxon>Methanomicrobiales</taxon>
        <taxon>Methanocalculaceae</taxon>
        <taxon>Methanocalculus</taxon>
    </lineage>
</organism>
<feature type="transmembrane region" description="Helical" evidence="1">
    <location>
        <begin position="44"/>
        <end position="76"/>
    </location>
</feature>
<accession>A0ABD4TIK9</accession>
<protein>
    <submittedName>
        <fullName evidence="2">Uncharacterized protein</fullName>
    </submittedName>
</protein>
<evidence type="ECO:0000313" key="2">
    <source>
        <dbReference type="EMBL" id="MCQ1538774.1"/>
    </source>
</evidence>
<gene>
    <name evidence="2" type="ORF">FTO68_07225</name>
</gene>
<evidence type="ECO:0000313" key="3">
    <source>
        <dbReference type="Proteomes" id="UP001524383"/>
    </source>
</evidence>
<dbReference type="AlphaFoldDB" id="A0ABD4TIK9"/>
<proteinExistence type="predicted"/>
<dbReference type="EMBL" id="VOTZ01000013">
    <property type="protein sequence ID" value="MCQ1538774.1"/>
    <property type="molecule type" value="Genomic_DNA"/>
</dbReference>
<dbReference type="Proteomes" id="UP001524383">
    <property type="component" value="Unassembled WGS sequence"/>
</dbReference>
<name>A0ABD4TIK9_9EURY</name>
<comment type="caution">
    <text evidence="2">The sequence shown here is derived from an EMBL/GenBank/DDBJ whole genome shotgun (WGS) entry which is preliminary data.</text>
</comment>